<dbReference type="RefSeq" id="WP_118929734.1">
    <property type="nucleotide sequence ID" value="NZ_QSKW01000002.1"/>
</dbReference>
<reference evidence="1 2" key="1">
    <citation type="submission" date="2018-08" db="EMBL/GenBank/DDBJ databases">
        <title>A genome reference for cultivated species of the human gut microbiota.</title>
        <authorList>
            <person name="Zou Y."/>
            <person name="Xue W."/>
            <person name="Luo G."/>
        </authorList>
    </citation>
    <scope>NUCLEOTIDE SEQUENCE [LARGE SCALE GENOMIC DNA]</scope>
    <source>
        <strain evidence="1 2">AM27-11</strain>
    </source>
</reference>
<dbReference type="EMBL" id="QSKW01000002">
    <property type="protein sequence ID" value="RHF00069.1"/>
    <property type="molecule type" value="Genomic_DNA"/>
</dbReference>
<proteinExistence type="predicted"/>
<dbReference type="InterPro" id="IPR029063">
    <property type="entry name" value="SAM-dependent_MTases_sf"/>
</dbReference>
<sequence>MLPEKNIFGKTSYDIFYRHSDIRQNLLGFLKFQPASRILMINEGKTCLVGMLEKQGCKVTRVTDRDAIRIADQQYDVIVQIGELPCGEDKAEVTYKKYFLKYKELLSSDGMLIVAVQNRLGLKYFAGCKDDNTGEYFSSLEGYPKITQEQRQALSKKKYEWALSQAGFQSICCYYPYPDYQFPMSIYSDKCLPKTGELNANIRNFNADRYVIFDETRVFNSIIQEEIFPEFSNSYLYLCRQNEKSIQEEVIYSKFSNERQNKFQIRTDIVQKENDVKYVVKYPLSRQAKKHIANMEVSYQLLSEENGEKMIHFCPVHIEKEGAVSPFANGVSLQVKLQNLLDEKKYEEAEQELRKAIEILKNYLEKRKKGTSSATDLDMVFSNILVEEEQWNIIDYEWTFLQEIPSEFVIYRALLRASIELPSCELTSLTTLLDLAQITTQNAEKYFAWEQEFQNYITGKQIPARDMVELLGNQVIPFKANKTQVEKKVEELLQKKKADIEDLCFHIDSQTNCQGRMVCSGWAYAAVKDTHFIPVYIDIVDSSGQLVEGTLERKLRPDVKAMLPAREDEYEIWGFDISWTAKEDQYALRFYAGKFQKTIELTGAEG</sequence>
<name>A0A414LYR9_9FIRM</name>
<dbReference type="SUPFAM" id="SSF53335">
    <property type="entry name" value="S-adenosyl-L-methionine-dependent methyltransferases"/>
    <property type="match status" value="1"/>
</dbReference>
<comment type="caution">
    <text evidence="1">The sequence shown here is derived from an EMBL/GenBank/DDBJ whole genome shotgun (WGS) entry which is preliminary data.</text>
</comment>
<accession>A0A414LYR9</accession>
<dbReference type="Proteomes" id="UP000286271">
    <property type="component" value="Unassembled WGS sequence"/>
</dbReference>
<evidence type="ECO:0000313" key="1">
    <source>
        <dbReference type="EMBL" id="RHF00069.1"/>
    </source>
</evidence>
<evidence type="ECO:0000313" key="2">
    <source>
        <dbReference type="Proteomes" id="UP000286271"/>
    </source>
</evidence>
<dbReference type="AlphaFoldDB" id="A0A414LYR9"/>
<organism evidence="1 2">
    <name type="scientific">Roseburia inulinivorans</name>
    <dbReference type="NCBI Taxonomy" id="360807"/>
    <lineage>
        <taxon>Bacteria</taxon>
        <taxon>Bacillati</taxon>
        <taxon>Bacillota</taxon>
        <taxon>Clostridia</taxon>
        <taxon>Lachnospirales</taxon>
        <taxon>Lachnospiraceae</taxon>
        <taxon>Roseburia</taxon>
    </lineage>
</organism>
<gene>
    <name evidence="1" type="ORF">DW707_02370</name>
</gene>
<protein>
    <submittedName>
        <fullName evidence="1">Uncharacterized protein</fullName>
    </submittedName>
</protein>